<feature type="compositionally biased region" description="Pro residues" evidence="1">
    <location>
        <begin position="349"/>
        <end position="366"/>
    </location>
</feature>
<feature type="compositionally biased region" description="Pro residues" evidence="1">
    <location>
        <begin position="82"/>
        <end position="104"/>
    </location>
</feature>
<name>A0A498QRZ0_9MYCO</name>
<feature type="region of interest" description="Disordered" evidence="1">
    <location>
        <begin position="1"/>
        <end position="111"/>
    </location>
</feature>
<dbReference type="RefSeq" id="WP_063468272.1">
    <property type="nucleotide sequence ID" value="NZ_JAIENV010000069.1"/>
</dbReference>
<keyword evidence="4" id="KW-1185">Reference proteome</keyword>
<organism evidence="3 4">
    <name type="scientific">Mycobacterium pseudokansasii</name>
    <dbReference type="NCBI Taxonomy" id="2341080"/>
    <lineage>
        <taxon>Bacteria</taxon>
        <taxon>Bacillati</taxon>
        <taxon>Actinomycetota</taxon>
        <taxon>Actinomycetes</taxon>
        <taxon>Mycobacteriales</taxon>
        <taxon>Mycobacteriaceae</taxon>
        <taxon>Mycobacterium</taxon>
    </lineage>
</organism>
<keyword evidence="2" id="KW-0812">Transmembrane</keyword>
<dbReference type="PANTHER" id="PTHR48125:SF12">
    <property type="entry name" value="AT HOOK TRANSCRIPTION FACTOR FAMILY-RELATED"/>
    <property type="match status" value="1"/>
</dbReference>
<accession>A0A498QRZ0</accession>
<reference evidence="3 4" key="1">
    <citation type="submission" date="2018-09" db="EMBL/GenBank/DDBJ databases">
        <authorList>
            <person name="Tagini F."/>
        </authorList>
    </citation>
    <scope>NUCLEOTIDE SEQUENCE [LARGE SCALE GENOMIC DNA]</scope>
    <source>
        <strain evidence="3 4">MK142</strain>
    </source>
</reference>
<gene>
    <name evidence="3" type="ORF">LAUMK142_02356</name>
</gene>
<dbReference type="AlphaFoldDB" id="A0A498QRZ0"/>
<proteinExistence type="predicted"/>
<dbReference type="Proteomes" id="UP000268285">
    <property type="component" value="Unassembled WGS sequence"/>
</dbReference>
<evidence type="ECO:0000256" key="2">
    <source>
        <dbReference type="SAM" id="Phobius"/>
    </source>
</evidence>
<feature type="transmembrane region" description="Helical" evidence="2">
    <location>
        <begin position="233"/>
        <end position="266"/>
    </location>
</feature>
<evidence type="ECO:0000313" key="3">
    <source>
        <dbReference type="EMBL" id="VBA50071.1"/>
    </source>
</evidence>
<sequence>MSQPPEHPGTPADPQGADHSTAGYPPPPPPPGYGTTPPPPGYGAPPPPPPGYGAPPPGYGAPPPPPPGYGPPPGGYSAPGYSAPPPPPGYGPPGAPAPGYPPQPGFGGQPKSGFNVGEAISWAWNKFTKNVAALVVPLVIYGLTMAAVIGIPLAIAFATSQTTTTTVVEYDYSYHTTSAEFSALGWIVTIIGYIAVFFVVAYMHAGLLTGCLDIADGKPVTIGTFFKPRNVGAVVLTSLLLVIAAMVLSCTIIGPLVLGFFAQFAIAFVVDRSLSPIESIKASIATVRGELGNSALSWLVQYAAVLVGELACFVGMLVGVPVAALVQVYTYRKLTGGQVVAIEQAAPPGAFPPGPPPGPPPGQQYA</sequence>
<feature type="region of interest" description="Disordered" evidence="1">
    <location>
        <begin position="347"/>
        <end position="366"/>
    </location>
</feature>
<feature type="transmembrane region" description="Helical" evidence="2">
    <location>
        <begin position="183"/>
        <end position="212"/>
    </location>
</feature>
<evidence type="ECO:0000313" key="4">
    <source>
        <dbReference type="Proteomes" id="UP000268285"/>
    </source>
</evidence>
<feature type="compositionally biased region" description="Pro residues" evidence="1">
    <location>
        <begin position="24"/>
        <end position="74"/>
    </location>
</feature>
<keyword evidence="2" id="KW-1133">Transmembrane helix</keyword>
<feature type="transmembrane region" description="Helical" evidence="2">
    <location>
        <begin position="131"/>
        <end position="158"/>
    </location>
</feature>
<dbReference type="OrthoDB" id="4829830at2"/>
<protein>
    <recommendedName>
        <fullName evidence="5">Proline and glycine rich transmembrane protein</fullName>
    </recommendedName>
</protein>
<evidence type="ECO:0008006" key="5">
    <source>
        <dbReference type="Google" id="ProtNLM"/>
    </source>
</evidence>
<evidence type="ECO:0000256" key="1">
    <source>
        <dbReference type="SAM" id="MobiDB-lite"/>
    </source>
</evidence>
<feature type="transmembrane region" description="Helical" evidence="2">
    <location>
        <begin position="299"/>
        <end position="326"/>
    </location>
</feature>
<keyword evidence="2" id="KW-0472">Membrane</keyword>
<dbReference type="PANTHER" id="PTHR48125">
    <property type="entry name" value="LP07818P1"/>
    <property type="match status" value="1"/>
</dbReference>
<dbReference type="EMBL" id="UPHU01000001">
    <property type="protein sequence ID" value="VBA50071.1"/>
    <property type="molecule type" value="Genomic_DNA"/>
</dbReference>